<keyword evidence="5" id="KW-1185">Reference proteome</keyword>
<keyword evidence="2" id="KW-0472">Membrane</keyword>
<proteinExistence type="predicted"/>
<feature type="transmembrane region" description="Helical" evidence="2">
    <location>
        <begin position="206"/>
        <end position="228"/>
    </location>
</feature>
<dbReference type="AlphaFoldDB" id="A0A7C8FUY6"/>
<feature type="domain" description="DUF8173" evidence="3">
    <location>
        <begin position="173"/>
        <end position="313"/>
    </location>
</feature>
<accession>A0A7C8FUY6</accession>
<protein>
    <submittedName>
        <fullName evidence="4">Polymer-forming cytoskeletal protein</fullName>
    </submittedName>
</protein>
<keyword evidence="2" id="KW-0812">Transmembrane</keyword>
<reference evidence="4 5" key="1">
    <citation type="submission" date="2019-09" db="EMBL/GenBank/DDBJ databases">
        <title>Phylogeny of genus Pseudoclavibacter and closely related genus.</title>
        <authorList>
            <person name="Li Y."/>
        </authorList>
    </citation>
    <scope>NUCLEOTIDE SEQUENCE [LARGE SCALE GENOMIC DNA]</scope>
    <source>
        <strain evidence="4 5">JCM 16921</strain>
    </source>
</reference>
<evidence type="ECO:0000259" key="3">
    <source>
        <dbReference type="Pfam" id="PF26514"/>
    </source>
</evidence>
<evidence type="ECO:0000256" key="2">
    <source>
        <dbReference type="SAM" id="Phobius"/>
    </source>
</evidence>
<organism evidence="4 5">
    <name type="scientific">Pseudoclavibacter caeni</name>
    <dbReference type="NCBI Taxonomy" id="908846"/>
    <lineage>
        <taxon>Bacteria</taxon>
        <taxon>Bacillati</taxon>
        <taxon>Actinomycetota</taxon>
        <taxon>Actinomycetes</taxon>
        <taxon>Micrococcales</taxon>
        <taxon>Microbacteriaceae</taxon>
        <taxon>Pseudoclavibacter</taxon>
    </lineage>
</organism>
<evidence type="ECO:0000313" key="4">
    <source>
        <dbReference type="EMBL" id="KAB1632888.1"/>
    </source>
</evidence>
<feature type="region of interest" description="Disordered" evidence="1">
    <location>
        <begin position="322"/>
        <end position="348"/>
    </location>
</feature>
<evidence type="ECO:0000313" key="5">
    <source>
        <dbReference type="Proteomes" id="UP000481339"/>
    </source>
</evidence>
<dbReference type="EMBL" id="WBKA01000002">
    <property type="protein sequence ID" value="KAB1632888.1"/>
    <property type="molecule type" value="Genomic_DNA"/>
</dbReference>
<keyword evidence="2" id="KW-1133">Transmembrane helix</keyword>
<feature type="transmembrane region" description="Helical" evidence="2">
    <location>
        <begin position="168"/>
        <end position="194"/>
    </location>
</feature>
<feature type="transmembrane region" description="Helical" evidence="2">
    <location>
        <begin position="270"/>
        <end position="288"/>
    </location>
</feature>
<dbReference type="OrthoDB" id="1172790at2"/>
<feature type="transmembrane region" description="Helical" evidence="2">
    <location>
        <begin position="234"/>
        <end position="258"/>
    </location>
</feature>
<gene>
    <name evidence="4" type="ORF">F8O02_03235</name>
</gene>
<sequence length="348" mass="34708">MGDTPATVFRAGDTITVTGTVDGDVFAAGRLVRVTGTVNGDVIAAAQIVEIGGTVRGSVRAAAETVAVTGQVDRAVTLAGQSVTIAAGGRVGTDATMAAERVTVAGQVDRDVTVGGGALAVDGRIGRDLVAEVSEQPAIGSAAEIGGETRIQVDADEPAPQPTAGERIAGWALGALYWIAAGLALTMLAVLLLPRAIRTIGDTLRGRLWASLGIGAFVMAGLPIALVLSAVTVIGLPVAGALLVAGIALHLLAWPVAARVIGALILRRRGPALQTLVGTPILVVVVLVPWVGMLVALVAQATGIGATVLAWWDRRRGETASGGVATGAPLAEPTASAPAPGVSATPSQ</sequence>
<name>A0A7C8FUY6_9MICO</name>
<evidence type="ECO:0000256" key="1">
    <source>
        <dbReference type="SAM" id="MobiDB-lite"/>
    </source>
</evidence>
<comment type="caution">
    <text evidence="4">The sequence shown here is derived from an EMBL/GenBank/DDBJ whole genome shotgun (WGS) entry which is preliminary data.</text>
</comment>
<dbReference type="Pfam" id="PF26514">
    <property type="entry name" value="DUF8173"/>
    <property type="match status" value="1"/>
</dbReference>
<dbReference type="InterPro" id="IPR058486">
    <property type="entry name" value="DUF8173"/>
</dbReference>
<dbReference type="Proteomes" id="UP000481339">
    <property type="component" value="Unassembled WGS sequence"/>
</dbReference>